<gene>
    <name evidence="2" type="ORF">PoMZ_09396</name>
</gene>
<reference evidence="2 3" key="1">
    <citation type="journal article" date="2019" name="Mol. Biol. Evol.">
        <title>Blast fungal genomes show frequent chromosomal changes, gene gains and losses, and effector gene turnover.</title>
        <authorList>
            <person name="Gomez Luciano L.B."/>
            <person name="Jason Tsai I."/>
            <person name="Chuma I."/>
            <person name="Tosa Y."/>
            <person name="Chen Y.H."/>
            <person name="Li J.Y."/>
            <person name="Li M.Y."/>
            <person name="Jade Lu M.Y."/>
            <person name="Nakayashiki H."/>
            <person name="Li W.H."/>
        </authorList>
    </citation>
    <scope>NUCLEOTIDE SEQUENCE [LARGE SCALE GENOMIC DNA]</scope>
    <source>
        <strain evidence="2">MZ5-1-6</strain>
    </source>
</reference>
<evidence type="ECO:0000256" key="1">
    <source>
        <dbReference type="SAM" id="SignalP"/>
    </source>
</evidence>
<dbReference type="EMBL" id="CP034204">
    <property type="protein sequence ID" value="QBZ53707.1"/>
    <property type="molecule type" value="Genomic_DNA"/>
</dbReference>
<accession>A0A4P7MU16</accession>
<evidence type="ECO:0000313" key="2">
    <source>
        <dbReference type="EMBL" id="QBZ53707.1"/>
    </source>
</evidence>
<keyword evidence="1" id="KW-0732">Signal</keyword>
<sequence length="76" mass="7899">MKLVLPITAALLSLLPDALAVVCRIEVQFDGKILASKLGAPGVLKHIGGYWCLAGQNCLSPNLPAGGLPLTISWCS</sequence>
<evidence type="ECO:0000313" key="3">
    <source>
        <dbReference type="Proteomes" id="UP000294847"/>
    </source>
</evidence>
<name>A0A4P7MU16_PYROR</name>
<organism evidence="2 3">
    <name type="scientific">Pyricularia oryzae</name>
    <name type="common">Rice blast fungus</name>
    <name type="synonym">Magnaporthe oryzae</name>
    <dbReference type="NCBI Taxonomy" id="318829"/>
    <lineage>
        <taxon>Eukaryota</taxon>
        <taxon>Fungi</taxon>
        <taxon>Dikarya</taxon>
        <taxon>Ascomycota</taxon>
        <taxon>Pezizomycotina</taxon>
        <taxon>Sordariomycetes</taxon>
        <taxon>Sordariomycetidae</taxon>
        <taxon>Magnaporthales</taxon>
        <taxon>Pyriculariaceae</taxon>
        <taxon>Pyricularia</taxon>
    </lineage>
</organism>
<feature type="chain" id="PRO_5020932478" evidence="1">
    <location>
        <begin position="21"/>
        <end position="76"/>
    </location>
</feature>
<dbReference type="AlphaFoldDB" id="A0A4P7MU16"/>
<dbReference type="Proteomes" id="UP000294847">
    <property type="component" value="Chromosome 1"/>
</dbReference>
<proteinExistence type="predicted"/>
<protein>
    <submittedName>
        <fullName evidence="2">Uncharacterized protein</fullName>
    </submittedName>
</protein>
<feature type="signal peptide" evidence="1">
    <location>
        <begin position="1"/>
        <end position="20"/>
    </location>
</feature>